<dbReference type="InterPro" id="IPR001452">
    <property type="entry name" value="SH3_domain"/>
</dbReference>
<keyword evidence="2" id="KW-0344">Guanine-nucleotide releasing factor</keyword>
<dbReference type="GO" id="GO:0015629">
    <property type="term" value="C:actin cytoskeleton"/>
    <property type="evidence" value="ECO:0007669"/>
    <property type="project" value="TreeGrafter"/>
</dbReference>
<feature type="region of interest" description="Disordered" evidence="4">
    <location>
        <begin position="213"/>
        <end position="372"/>
    </location>
</feature>
<keyword evidence="1 3" id="KW-0728">SH3 domain</keyword>
<feature type="compositionally biased region" description="Low complexity" evidence="4">
    <location>
        <begin position="310"/>
        <end position="331"/>
    </location>
</feature>
<dbReference type="PROSITE" id="PS50002">
    <property type="entry name" value="SH3"/>
    <property type="match status" value="1"/>
</dbReference>
<dbReference type="SMART" id="SM00033">
    <property type="entry name" value="CH"/>
    <property type="match status" value="2"/>
</dbReference>
<sequence>MSTEGSRVAAGLPDTHAGYLEKKGKLKNGTWKRRYFALRGHHLLCFADNDPDRPVLASIDVVKVEVCGPDANDTASIFNLKVLEGSIKLRAPDAGAREKWERVLVEAQNGAREETRRSRSVERRKQIMEIYMDRKEQSSSSIGADAEDGATSVPPAPAPALSRAGAPGGAAATEAAAAPGPRKYRVNTEKNGMLSMLATAGYVSSVRHTVATQATKEGAAPARERPSSPDASRASSLVRSMSLSKQRFATTQATQATKEGAAPARERPSSLDSSRASSLVRSMSLSKQRFATTQVTTKEGAAVGRERPSSPDSSSGRASSLARSKSLSKPRFAPTQVTTKEGAAVGRERPSSPDSSSSSSGRASSLVRSMSLTKQSRWRRSLMTPTRSTDQAWAWGEREAEKWIASTIGAKRPPECRDLWAWLRDGTVLCELANALKPGVIRKVHRNTKLPFKQMENISHFLTACRDEFGVEPSSLFESLDLYDRKGPQQVLFCLNALRKESETADRDRGRRNSKGNRALPSMFSRKPTTVDVDPTYVPTHQTAAASQNQDGATSITSDGYATVVAEHDANDADELTVFIGDVVNVKLARGGWCFAEENEGWVLVQKGGEQGLVPASCLKAGTTDESYFKAGGGRGSSALDKELAAKAAAKYDPIAEALAQHWIEQVTGHVFRKPFADELKDGVLLCRLVNEIKPGSVAKIYRGAKAFGQMDNISAFLKAVKRLGVLSRDTFETTDLFEMRDLNLVVQCLFALSKAIVKSDWTGPFLTGHDAGFNEAVMSNLKVIIGVGEYRDRHRHFQKIASDDDDDDVPEDVVGEAVEYRLAMLGLRDTQVAGANVHGVDRAKMEPSYLVVWSSSTKSTLAMETNERRLLQLLAAKKKRYEMVYVDVSPERKIELNLICGDKEVELPALTFGADYRGPFEKIQELEDDGLFDDLIKQAPDGEGFWALPEAWGVQSSMLEGGGMQIVNEVPAL</sequence>
<dbReference type="Gene3D" id="1.10.418.10">
    <property type="entry name" value="Calponin-like domain"/>
    <property type="match status" value="2"/>
</dbReference>
<dbReference type="Gene3D" id="2.30.29.30">
    <property type="entry name" value="Pleckstrin-homology domain (PH domain)/Phosphotyrosine-binding domain (PTB)"/>
    <property type="match status" value="1"/>
</dbReference>
<evidence type="ECO:0000259" key="6">
    <source>
        <dbReference type="PROSITE" id="PS50003"/>
    </source>
</evidence>
<gene>
    <name evidence="8" type="ORF">CTAYLR_008483</name>
</gene>
<dbReference type="PANTHER" id="PTHR47385">
    <property type="entry name" value="CALPONIN"/>
    <property type="match status" value="1"/>
</dbReference>
<feature type="compositionally biased region" description="Low complexity" evidence="4">
    <location>
        <begin position="352"/>
        <end position="371"/>
    </location>
</feature>
<dbReference type="InterPro" id="IPR011993">
    <property type="entry name" value="PH-like_dom_sf"/>
</dbReference>
<dbReference type="Gene3D" id="2.30.30.40">
    <property type="entry name" value="SH3 Domains"/>
    <property type="match status" value="1"/>
</dbReference>
<dbReference type="InterPro" id="IPR001715">
    <property type="entry name" value="CH_dom"/>
</dbReference>
<name>A0AAD7UB68_9STRA</name>
<dbReference type="SMART" id="SM00326">
    <property type="entry name" value="SH3"/>
    <property type="match status" value="1"/>
</dbReference>
<dbReference type="InterPro" id="IPR050606">
    <property type="entry name" value="Calponin-like"/>
</dbReference>
<evidence type="ECO:0000256" key="2">
    <source>
        <dbReference type="ARBA" id="ARBA00022658"/>
    </source>
</evidence>
<dbReference type="Proteomes" id="UP001230188">
    <property type="component" value="Unassembled WGS sequence"/>
</dbReference>
<dbReference type="SUPFAM" id="SSF50729">
    <property type="entry name" value="PH domain-like"/>
    <property type="match status" value="1"/>
</dbReference>
<dbReference type="GO" id="GO:0051015">
    <property type="term" value="F:actin filament binding"/>
    <property type="evidence" value="ECO:0007669"/>
    <property type="project" value="TreeGrafter"/>
</dbReference>
<dbReference type="EMBL" id="JAQMWT010000447">
    <property type="protein sequence ID" value="KAJ8601150.1"/>
    <property type="molecule type" value="Genomic_DNA"/>
</dbReference>
<evidence type="ECO:0000259" key="5">
    <source>
        <dbReference type="PROSITE" id="PS50002"/>
    </source>
</evidence>
<feature type="compositionally biased region" description="Polar residues" evidence="4">
    <location>
        <begin position="237"/>
        <end position="248"/>
    </location>
</feature>
<feature type="domain" description="PH" evidence="6">
    <location>
        <begin position="13"/>
        <end position="109"/>
    </location>
</feature>
<protein>
    <submittedName>
        <fullName evidence="8">Uncharacterized protein</fullName>
    </submittedName>
</protein>
<dbReference type="PRINTS" id="PR00888">
    <property type="entry name" value="SM22CALPONIN"/>
</dbReference>
<dbReference type="GO" id="GO:0005085">
    <property type="term" value="F:guanyl-nucleotide exchange factor activity"/>
    <property type="evidence" value="ECO:0007669"/>
    <property type="project" value="UniProtKB-KW"/>
</dbReference>
<dbReference type="SUPFAM" id="SSF50044">
    <property type="entry name" value="SH3-domain"/>
    <property type="match status" value="1"/>
</dbReference>
<dbReference type="InterPro" id="IPR036872">
    <property type="entry name" value="CH_dom_sf"/>
</dbReference>
<proteinExistence type="predicted"/>
<dbReference type="SUPFAM" id="SSF47576">
    <property type="entry name" value="Calponin-homology domain, CH-domain"/>
    <property type="match status" value="2"/>
</dbReference>
<dbReference type="PROSITE" id="PS50021">
    <property type="entry name" value="CH"/>
    <property type="match status" value="2"/>
</dbReference>
<dbReference type="GO" id="GO:0007015">
    <property type="term" value="P:actin filament organization"/>
    <property type="evidence" value="ECO:0007669"/>
    <property type="project" value="TreeGrafter"/>
</dbReference>
<feature type="compositionally biased region" description="Polar residues" evidence="4">
    <location>
        <begin position="287"/>
        <end position="297"/>
    </location>
</feature>
<comment type="caution">
    <text evidence="8">The sequence shown here is derived from an EMBL/GenBank/DDBJ whole genome shotgun (WGS) entry which is preliminary data.</text>
</comment>
<dbReference type="Pfam" id="PF00307">
    <property type="entry name" value="CH"/>
    <property type="match status" value="2"/>
</dbReference>
<feature type="compositionally biased region" description="Low complexity" evidence="4">
    <location>
        <begin position="270"/>
        <end position="286"/>
    </location>
</feature>
<accession>A0AAD7UB68</accession>
<evidence type="ECO:0000259" key="7">
    <source>
        <dbReference type="PROSITE" id="PS50021"/>
    </source>
</evidence>
<feature type="region of interest" description="Disordered" evidence="4">
    <location>
        <begin position="132"/>
        <end position="167"/>
    </location>
</feature>
<reference evidence="8" key="1">
    <citation type="submission" date="2023-01" db="EMBL/GenBank/DDBJ databases">
        <title>Metagenome sequencing of chrysophaentin producing Chrysophaeum taylorii.</title>
        <authorList>
            <person name="Davison J."/>
            <person name="Bewley C."/>
        </authorList>
    </citation>
    <scope>NUCLEOTIDE SEQUENCE</scope>
    <source>
        <strain evidence="8">NIES-1699</strain>
    </source>
</reference>
<dbReference type="InterPro" id="IPR036028">
    <property type="entry name" value="SH3-like_dom_sf"/>
</dbReference>
<dbReference type="Gene3D" id="3.40.30.10">
    <property type="entry name" value="Glutaredoxin"/>
    <property type="match status" value="1"/>
</dbReference>
<evidence type="ECO:0000256" key="3">
    <source>
        <dbReference type="PROSITE-ProRule" id="PRU00192"/>
    </source>
</evidence>
<dbReference type="SMART" id="SM00233">
    <property type="entry name" value="PH"/>
    <property type="match status" value="1"/>
</dbReference>
<evidence type="ECO:0000256" key="4">
    <source>
        <dbReference type="SAM" id="MobiDB-lite"/>
    </source>
</evidence>
<feature type="domain" description="SH3" evidence="5">
    <location>
        <begin position="557"/>
        <end position="624"/>
    </location>
</feature>
<evidence type="ECO:0000313" key="9">
    <source>
        <dbReference type="Proteomes" id="UP001230188"/>
    </source>
</evidence>
<feature type="domain" description="Calponin-homology (CH)" evidence="7">
    <location>
        <begin position="394"/>
        <end position="503"/>
    </location>
</feature>
<feature type="domain" description="Calponin-homology (CH)" evidence="7">
    <location>
        <begin position="654"/>
        <end position="758"/>
    </location>
</feature>
<organism evidence="8 9">
    <name type="scientific">Chrysophaeum taylorii</name>
    <dbReference type="NCBI Taxonomy" id="2483200"/>
    <lineage>
        <taxon>Eukaryota</taxon>
        <taxon>Sar</taxon>
        <taxon>Stramenopiles</taxon>
        <taxon>Ochrophyta</taxon>
        <taxon>Pelagophyceae</taxon>
        <taxon>Pelagomonadales</taxon>
        <taxon>Pelagomonadaceae</taxon>
        <taxon>Chrysophaeum</taxon>
    </lineage>
</organism>
<dbReference type="PANTHER" id="PTHR47385:SF14">
    <property type="entry name" value="TRANSGELIN"/>
    <property type="match status" value="1"/>
</dbReference>
<keyword evidence="9" id="KW-1185">Reference proteome</keyword>
<feature type="region of interest" description="Disordered" evidence="4">
    <location>
        <begin position="504"/>
        <end position="536"/>
    </location>
</feature>
<dbReference type="PROSITE" id="PS50003">
    <property type="entry name" value="PH_DOMAIN"/>
    <property type="match status" value="1"/>
</dbReference>
<evidence type="ECO:0000313" key="8">
    <source>
        <dbReference type="EMBL" id="KAJ8601150.1"/>
    </source>
</evidence>
<dbReference type="InterPro" id="IPR001849">
    <property type="entry name" value="PH_domain"/>
</dbReference>
<dbReference type="InterPro" id="IPR003096">
    <property type="entry name" value="SM22_calponin"/>
</dbReference>
<dbReference type="Pfam" id="PF14604">
    <property type="entry name" value="SH3_9"/>
    <property type="match status" value="1"/>
</dbReference>
<dbReference type="AlphaFoldDB" id="A0AAD7UB68"/>
<dbReference type="Pfam" id="PF00169">
    <property type="entry name" value="PH"/>
    <property type="match status" value="1"/>
</dbReference>
<evidence type="ECO:0000256" key="1">
    <source>
        <dbReference type="ARBA" id="ARBA00022443"/>
    </source>
</evidence>